<dbReference type="RefSeq" id="XP_022839822.1">
    <property type="nucleotide sequence ID" value="XM_022983190.1"/>
</dbReference>
<evidence type="ECO:0000256" key="2">
    <source>
        <dbReference type="SAM" id="Phobius"/>
    </source>
</evidence>
<dbReference type="EMBL" id="CAID01000010">
    <property type="protein sequence ID" value="CEF99407.1"/>
    <property type="molecule type" value="Genomic_DNA"/>
</dbReference>
<feature type="compositionally biased region" description="Low complexity" evidence="1">
    <location>
        <begin position="66"/>
        <end position="79"/>
    </location>
</feature>
<feature type="transmembrane region" description="Helical" evidence="2">
    <location>
        <begin position="112"/>
        <end position="131"/>
    </location>
</feature>
<feature type="region of interest" description="Disordered" evidence="1">
    <location>
        <begin position="1"/>
        <end position="24"/>
    </location>
</feature>
<organism evidence="3 4">
    <name type="scientific">Ostreococcus tauri</name>
    <name type="common">Marine green alga</name>
    <dbReference type="NCBI Taxonomy" id="70448"/>
    <lineage>
        <taxon>Eukaryota</taxon>
        <taxon>Viridiplantae</taxon>
        <taxon>Chlorophyta</taxon>
        <taxon>Mamiellophyceae</taxon>
        <taxon>Mamiellales</taxon>
        <taxon>Bathycoccaceae</taxon>
        <taxon>Ostreococcus</taxon>
    </lineage>
</organism>
<name>A0A090M9M3_OSTTA</name>
<reference evidence="3 4" key="2">
    <citation type="journal article" date="2014" name="BMC Genomics">
        <title>An improved genome of the model marine alga Ostreococcus tauri unfolds by assessing Illumina de novo assemblies.</title>
        <authorList>
            <person name="Blanc-Mathieu R."/>
            <person name="Verhelst B."/>
            <person name="Derelle E."/>
            <person name="Rombauts S."/>
            <person name="Bouget F.Y."/>
            <person name="Carre I."/>
            <person name="Chateau A."/>
            <person name="Eyre-Walker A."/>
            <person name="Grimsley N."/>
            <person name="Moreau H."/>
            <person name="Piegu B."/>
            <person name="Rivals E."/>
            <person name="Schackwitz W."/>
            <person name="Van de Peer Y."/>
            <person name="Piganeau G."/>
        </authorList>
    </citation>
    <scope>NUCLEOTIDE SEQUENCE [LARGE SCALE GENOMIC DNA]</scope>
    <source>
        <strain evidence="4">OTTH 0595 / CCAP 157/2 / RCC745</strain>
    </source>
</reference>
<protein>
    <submittedName>
        <fullName evidence="3">Unnamed product</fullName>
    </submittedName>
</protein>
<keyword evidence="2" id="KW-1133">Transmembrane helix</keyword>
<dbReference type="AlphaFoldDB" id="A0A090M9M3"/>
<sequence>MRLAFASTARASRTSTSVRASRPSRIAERVGIDERTCVASIASSSRRASFVALSARADDDDETTSDEPSSTTTTTSRPTKPSERRKSPVYDGGKYGMGARVDKALDATTNQAGFVAGGIVLTMSAVLMFLFGPRPPTEY</sequence>
<evidence type="ECO:0000313" key="3">
    <source>
        <dbReference type="EMBL" id="CEF99407.1"/>
    </source>
</evidence>
<dbReference type="KEGG" id="ota:OT_ostta10g02380"/>
<reference evidence="4" key="1">
    <citation type="journal article" date="2006" name="Proc. Natl. Acad. Sci. U.S.A.">
        <title>Genome analysis of the smallest free-living eukaryote Ostreococcus tauri unveils many unique features.</title>
        <authorList>
            <person name="Derelle E."/>
            <person name="Ferraz C."/>
            <person name="Rombauts S."/>
            <person name="Rouze P."/>
            <person name="Worden A.Z."/>
            <person name="Robbens S."/>
            <person name="Partensky F."/>
            <person name="Degroeve S."/>
            <person name="Echeynie S."/>
            <person name="Cooke R."/>
            <person name="Saeys Y."/>
            <person name="Wuyts J."/>
            <person name="Jabbari K."/>
            <person name="Bowler C."/>
            <person name="Panaud O."/>
            <person name="Piegu B."/>
            <person name="Ball S.G."/>
            <person name="Ral J.-P."/>
            <person name="Bouget F.-Y."/>
            <person name="Piganeau G."/>
            <person name="De Baets B."/>
            <person name="Picard A."/>
            <person name="Delseny M."/>
            <person name="Demaille J."/>
            <person name="Van de Peer Y."/>
            <person name="Moreau H."/>
        </authorList>
    </citation>
    <scope>NUCLEOTIDE SEQUENCE [LARGE SCALE GENOMIC DNA]</scope>
    <source>
        <strain evidence="4">OTTH 0595 / CCAP 157/2 / RCC745</strain>
    </source>
</reference>
<feature type="region of interest" description="Disordered" evidence="1">
    <location>
        <begin position="55"/>
        <end position="94"/>
    </location>
</feature>
<dbReference type="InParanoid" id="A0A090M9M3"/>
<comment type="caution">
    <text evidence="3">The sequence shown here is derived from an EMBL/GenBank/DDBJ whole genome shotgun (WGS) entry which is preliminary data.</text>
</comment>
<keyword evidence="4" id="KW-1185">Reference proteome</keyword>
<proteinExistence type="predicted"/>
<accession>A0A090M9M3</accession>
<dbReference type="OrthoDB" id="498735at2759"/>
<gene>
    <name evidence="3" type="ORF">OT_ostta10g02380</name>
</gene>
<dbReference type="Proteomes" id="UP000009170">
    <property type="component" value="Unassembled WGS sequence"/>
</dbReference>
<dbReference type="GeneID" id="34946201"/>
<evidence type="ECO:0000313" key="4">
    <source>
        <dbReference type="Proteomes" id="UP000009170"/>
    </source>
</evidence>
<evidence type="ECO:0000256" key="1">
    <source>
        <dbReference type="SAM" id="MobiDB-lite"/>
    </source>
</evidence>
<keyword evidence="2" id="KW-0472">Membrane</keyword>
<keyword evidence="2" id="KW-0812">Transmembrane</keyword>